<dbReference type="STRING" id="417102.CA982_18320"/>
<dbReference type="InterPro" id="IPR029032">
    <property type="entry name" value="AhpD-like"/>
</dbReference>
<dbReference type="EMBL" id="NGFO01000023">
    <property type="protein sequence ID" value="OUC77193.1"/>
    <property type="molecule type" value="Genomic_DNA"/>
</dbReference>
<protein>
    <submittedName>
        <fullName evidence="1">Peroxidase</fullName>
    </submittedName>
</protein>
<organism evidence="1 2">
    <name type="scientific">Gordonia lacunae</name>
    <dbReference type="NCBI Taxonomy" id="417102"/>
    <lineage>
        <taxon>Bacteria</taxon>
        <taxon>Bacillati</taxon>
        <taxon>Actinomycetota</taxon>
        <taxon>Actinomycetes</taxon>
        <taxon>Mycobacteriales</taxon>
        <taxon>Gordoniaceae</taxon>
        <taxon>Gordonia</taxon>
    </lineage>
</organism>
<evidence type="ECO:0000313" key="1">
    <source>
        <dbReference type="EMBL" id="OUC77193.1"/>
    </source>
</evidence>
<dbReference type="NCBIfam" id="TIGR01926">
    <property type="entry name" value="peroxid_rel"/>
    <property type="match status" value="1"/>
</dbReference>
<comment type="caution">
    <text evidence="1">The sequence shown here is derived from an EMBL/GenBank/DDBJ whole genome shotgun (WGS) entry which is preliminary data.</text>
</comment>
<reference evidence="1 2" key="1">
    <citation type="submission" date="2017-05" db="EMBL/GenBank/DDBJ databases">
        <title>Biotechnological potential of actinobacteria isolated from South African environments.</title>
        <authorList>
            <person name="Le Roes-Hill M."/>
            <person name="Prins A."/>
            <person name="Durrell K.A."/>
        </authorList>
    </citation>
    <scope>NUCLEOTIDE SEQUENCE [LARGE SCALE GENOMIC DNA]</scope>
    <source>
        <strain evidence="1">BS2</strain>
    </source>
</reference>
<dbReference type="InterPro" id="IPR010195">
    <property type="entry name" value="Uncharacterised_peroxidase-rel"/>
</dbReference>
<dbReference type="SUPFAM" id="SSF69118">
    <property type="entry name" value="AhpD-like"/>
    <property type="match status" value="1"/>
</dbReference>
<gene>
    <name evidence="1" type="ORF">CA982_18320</name>
</gene>
<keyword evidence="2" id="KW-1185">Reference proteome</keyword>
<dbReference type="PANTHER" id="PTHR35446:SF2">
    <property type="entry name" value="CARBOXYMUCONOLACTONE DECARBOXYLASE-LIKE DOMAIN-CONTAINING PROTEIN"/>
    <property type="match status" value="1"/>
</dbReference>
<keyword evidence="1" id="KW-0560">Oxidoreductase</keyword>
<sequence>MTDILETPATTSISRLSVPEFDELPERLKEQISSLERQLGYIPNWARAFALGGAHAARFNDYLLALLDPNSGLLPYVDREILATVTSAENGCSYCRLNHAGSLGEALGDRKLGTRVAIDFREVRELGERHRVLARFAAKLALHPGEVDDTDIESLRDLGLDDKQIYEAVHVVSAFAAANRFSIFLQVTPDDQFFN</sequence>
<dbReference type="PANTHER" id="PTHR35446">
    <property type="entry name" value="SI:CH211-175M2.5"/>
    <property type="match status" value="1"/>
</dbReference>
<dbReference type="AlphaFoldDB" id="A0A243Q6P7"/>
<dbReference type="Gene3D" id="1.20.5.810">
    <property type="entry name" value="AhpD-like"/>
    <property type="match status" value="1"/>
</dbReference>
<proteinExistence type="predicted"/>
<evidence type="ECO:0000313" key="2">
    <source>
        <dbReference type="Proteomes" id="UP000194632"/>
    </source>
</evidence>
<dbReference type="OrthoDB" id="9810664at2"/>
<accession>A0A243Q6P7</accession>
<keyword evidence="1" id="KW-0575">Peroxidase</keyword>
<dbReference type="Gene3D" id="1.20.1290.10">
    <property type="entry name" value="AhpD-like"/>
    <property type="match status" value="1"/>
</dbReference>
<name>A0A243Q6P7_9ACTN</name>
<dbReference type="Proteomes" id="UP000194632">
    <property type="component" value="Unassembled WGS sequence"/>
</dbReference>
<dbReference type="GO" id="GO:0004601">
    <property type="term" value="F:peroxidase activity"/>
    <property type="evidence" value="ECO:0007669"/>
    <property type="project" value="UniProtKB-KW"/>
</dbReference>